<dbReference type="EMBL" id="JH687873">
    <property type="protein sequence ID" value="EJD36023.1"/>
    <property type="molecule type" value="Genomic_DNA"/>
</dbReference>
<evidence type="ECO:0000313" key="3">
    <source>
        <dbReference type="EMBL" id="EJD36023.1"/>
    </source>
</evidence>
<keyword evidence="4" id="KW-1185">Reference proteome</keyword>
<evidence type="ECO:0000259" key="2">
    <source>
        <dbReference type="Pfam" id="PF07714"/>
    </source>
</evidence>
<protein>
    <recommendedName>
        <fullName evidence="2">Serine-threonine/tyrosine-protein kinase catalytic domain-containing protein</fullName>
    </recommendedName>
</protein>
<dbReference type="Pfam" id="PF07714">
    <property type="entry name" value="PK_Tyr_Ser-Thr"/>
    <property type="match status" value="2"/>
</dbReference>
<proteinExistence type="predicted"/>
<feature type="domain" description="Serine-threonine/tyrosine-protein kinase catalytic" evidence="2">
    <location>
        <begin position="278"/>
        <end position="357"/>
    </location>
</feature>
<dbReference type="InterPro" id="IPR011009">
    <property type="entry name" value="Kinase-like_dom_sf"/>
</dbReference>
<evidence type="ECO:0000313" key="4">
    <source>
        <dbReference type="Proteomes" id="UP000006514"/>
    </source>
</evidence>
<dbReference type="KEGG" id="adl:AURDEDRAFT_130310"/>
<feature type="domain" description="Serine-threonine/tyrosine-protein kinase catalytic" evidence="2">
    <location>
        <begin position="180"/>
        <end position="263"/>
    </location>
</feature>
<sequence length="365" mass="40649">MSATNGLLELLPSLSHLEPCKVGIDTFSSLVERTSPTSREELPWFFAVLRLLAADPILELTPLYDLDANDSRLSEILKRLTIGYVLRDYLNTLSKAAALISRWEAGCRTQKMLIRRIVGLVNDEDLIMNPYWGCAVADALPQGDGDDSLGSIILDFRFEGEPGLIRLNAGPHVADSGSATIIRAWLTTRSRQTDVVLKVAKHRSDGDLPLQLLSRELACWRRLRHERILPLFGTCSLGRHQIALVTPYMHFGTLSQYLSDRPTASRKKLNPASPHRKRSKTTMSDVYAYGMTIYEAFTGAPPWAGVEKAGIVVSVSSGRTPLRPEDIPGRESMGDGVWQVCLDCWEFEPEKRPQMGDALRAMWSA</sequence>
<dbReference type="PANTHER" id="PTHR44329">
    <property type="entry name" value="SERINE/THREONINE-PROTEIN KINASE TNNI3K-RELATED"/>
    <property type="match status" value="1"/>
</dbReference>
<dbReference type="InParanoid" id="J0WSH7"/>
<feature type="region of interest" description="Disordered" evidence="1">
    <location>
        <begin position="262"/>
        <end position="281"/>
    </location>
</feature>
<dbReference type="AlphaFoldDB" id="J0WSH7"/>
<organism evidence="3 4">
    <name type="scientific">Auricularia subglabra (strain TFB-10046 / SS5)</name>
    <name type="common">White-rot fungus</name>
    <name type="synonym">Auricularia delicata (strain TFB10046)</name>
    <dbReference type="NCBI Taxonomy" id="717982"/>
    <lineage>
        <taxon>Eukaryota</taxon>
        <taxon>Fungi</taxon>
        <taxon>Dikarya</taxon>
        <taxon>Basidiomycota</taxon>
        <taxon>Agaricomycotina</taxon>
        <taxon>Agaricomycetes</taxon>
        <taxon>Auriculariales</taxon>
        <taxon>Auriculariaceae</taxon>
        <taxon>Auricularia</taxon>
    </lineage>
</organism>
<dbReference type="SUPFAM" id="SSF56112">
    <property type="entry name" value="Protein kinase-like (PK-like)"/>
    <property type="match status" value="1"/>
</dbReference>
<dbReference type="OrthoDB" id="1668230at2759"/>
<dbReference type="Gene3D" id="1.10.510.10">
    <property type="entry name" value="Transferase(Phosphotransferase) domain 1"/>
    <property type="match status" value="2"/>
</dbReference>
<dbReference type="InterPro" id="IPR051681">
    <property type="entry name" value="Ser/Thr_Kinases-Pseudokinases"/>
</dbReference>
<feature type="compositionally biased region" description="Basic residues" evidence="1">
    <location>
        <begin position="264"/>
        <end position="280"/>
    </location>
</feature>
<dbReference type="GO" id="GO:0004674">
    <property type="term" value="F:protein serine/threonine kinase activity"/>
    <property type="evidence" value="ECO:0007669"/>
    <property type="project" value="TreeGrafter"/>
</dbReference>
<accession>J0WSH7</accession>
<reference evidence="4" key="1">
    <citation type="journal article" date="2012" name="Science">
        <title>The Paleozoic origin of enzymatic lignin decomposition reconstructed from 31 fungal genomes.</title>
        <authorList>
            <person name="Floudas D."/>
            <person name="Binder M."/>
            <person name="Riley R."/>
            <person name="Barry K."/>
            <person name="Blanchette R.A."/>
            <person name="Henrissat B."/>
            <person name="Martinez A.T."/>
            <person name="Otillar R."/>
            <person name="Spatafora J.W."/>
            <person name="Yadav J.S."/>
            <person name="Aerts A."/>
            <person name="Benoit I."/>
            <person name="Boyd A."/>
            <person name="Carlson A."/>
            <person name="Copeland A."/>
            <person name="Coutinho P.M."/>
            <person name="de Vries R.P."/>
            <person name="Ferreira P."/>
            <person name="Findley K."/>
            <person name="Foster B."/>
            <person name="Gaskell J."/>
            <person name="Glotzer D."/>
            <person name="Gorecki P."/>
            <person name="Heitman J."/>
            <person name="Hesse C."/>
            <person name="Hori C."/>
            <person name="Igarashi K."/>
            <person name="Jurgens J.A."/>
            <person name="Kallen N."/>
            <person name="Kersten P."/>
            <person name="Kohler A."/>
            <person name="Kuees U."/>
            <person name="Kumar T.K.A."/>
            <person name="Kuo A."/>
            <person name="LaButti K."/>
            <person name="Larrondo L.F."/>
            <person name="Lindquist E."/>
            <person name="Ling A."/>
            <person name="Lombard V."/>
            <person name="Lucas S."/>
            <person name="Lundell T."/>
            <person name="Martin R."/>
            <person name="McLaughlin D.J."/>
            <person name="Morgenstern I."/>
            <person name="Morin E."/>
            <person name="Murat C."/>
            <person name="Nagy L.G."/>
            <person name="Nolan M."/>
            <person name="Ohm R.A."/>
            <person name="Patyshakuliyeva A."/>
            <person name="Rokas A."/>
            <person name="Ruiz-Duenas F.J."/>
            <person name="Sabat G."/>
            <person name="Salamov A."/>
            <person name="Samejima M."/>
            <person name="Schmutz J."/>
            <person name="Slot J.C."/>
            <person name="St John F."/>
            <person name="Stenlid J."/>
            <person name="Sun H."/>
            <person name="Sun S."/>
            <person name="Syed K."/>
            <person name="Tsang A."/>
            <person name="Wiebenga A."/>
            <person name="Young D."/>
            <person name="Pisabarro A."/>
            <person name="Eastwood D.C."/>
            <person name="Martin F."/>
            <person name="Cullen D."/>
            <person name="Grigoriev I.V."/>
            <person name="Hibbett D.S."/>
        </authorList>
    </citation>
    <scope>NUCLEOTIDE SEQUENCE [LARGE SCALE GENOMIC DNA]</scope>
    <source>
        <strain evidence="4">TFB10046</strain>
    </source>
</reference>
<dbReference type="InterPro" id="IPR001245">
    <property type="entry name" value="Ser-Thr/Tyr_kinase_cat_dom"/>
</dbReference>
<dbReference type="Proteomes" id="UP000006514">
    <property type="component" value="Unassembled WGS sequence"/>
</dbReference>
<evidence type="ECO:0000256" key="1">
    <source>
        <dbReference type="SAM" id="MobiDB-lite"/>
    </source>
</evidence>
<gene>
    <name evidence="3" type="ORF">AURDEDRAFT_130310</name>
</gene>
<name>J0WSH7_AURST</name>